<dbReference type="Pfam" id="PF00884">
    <property type="entry name" value="Sulfatase"/>
    <property type="match status" value="1"/>
</dbReference>
<gene>
    <name evidence="4" type="ORF">ACHAXA_002093</name>
</gene>
<dbReference type="InterPro" id="IPR000917">
    <property type="entry name" value="Sulfatase_N"/>
</dbReference>
<dbReference type="PANTHER" id="PTHR42693:SF53">
    <property type="entry name" value="ENDO-4-O-SULFATASE"/>
    <property type="match status" value="1"/>
</dbReference>
<proteinExistence type="inferred from homology"/>
<evidence type="ECO:0000313" key="5">
    <source>
        <dbReference type="Proteomes" id="UP001530377"/>
    </source>
</evidence>
<comment type="similarity">
    <text evidence="1">Belongs to the sulfatase family.</text>
</comment>
<evidence type="ECO:0000259" key="3">
    <source>
        <dbReference type="Pfam" id="PF00884"/>
    </source>
</evidence>
<name>A0ABD3ST72_9STRA</name>
<dbReference type="PANTHER" id="PTHR42693">
    <property type="entry name" value="ARYLSULFATASE FAMILY MEMBER"/>
    <property type="match status" value="1"/>
</dbReference>
<keyword evidence="5" id="KW-1185">Reference proteome</keyword>
<evidence type="ECO:0000256" key="2">
    <source>
        <dbReference type="ARBA" id="ARBA00022801"/>
    </source>
</evidence>
<dbReference type="GO" id="GO:0016787">
    <property type="term" value="F:hydrolase activity"/>
    <property type="evidence" value="ECO:0007669"/>
    <property type="project" value="UniProtKB-KW"/>
</dbReference>
<evidence type="ECO:0000256" key="1">
    <source>
        <dbReference type="ARBA" id="ARBA00008779"/>
    </source>
</evidence>
<dbReference type="Gene3D" id="3.40.720.10">
    <property type="entry name" value="Alkaline Phosphatase, subunit A"/>
    <property type="match status" value="2"/>
</dbReference>
<dbReference type="InterPro" id="IPR050738">
    <property type="entry name" value="Sulfatase"/>
</dbReference>
<comment type="caution">
    <text evidence="4">The sequence shown here is derived from an EMBL/GenBank/DDBJ whole genome shotgun (WGS) entry which is preliminary data.</text>
</comment>
<dbReference type="Proteomes" id="UP001530377">
    <property type="component" value="Unassembled WGS sequence"/>
</dbReference>
<sequence>MAERRPNIVLIITDQERAHRHWPRGWAEKNLPTHYDRLIGCRGREDRSSVVFPNAFTATTECCPSRASLLTSSYPTEHGVKTTPGSLDPGWDLDADEEFDETKRRRPNLLRLLSTTRQTGDGEINQRGYDVGWKGKWHLSHFHSGYGYQRSTTEASMLKWYGATSPWNPPDAGHSLSHPATLGGGRKFNHDGRYLRGLKKRFDGVDAINAVNTLVDPYLSSDDDSDDSGETLSEEEECIFDFLARHTLPAENKGDDNTSVNSQRSSDVQPFFLVASLVNPHDVWASSCFSHLTDEEFYIKTGYHPRDFEAIPIDLPPNHKDDLSTKPLIQSILNGHHAFGDLPDKIDQSNVQRQSDALRYIRFYAFLHKAVDAEIGSLLDALDATGRMDNTIILRMADHGEQALSHGLREKRMQCYEETMKIPLVVNYPTGWFDDNADNKVNGHAKRINSCLVSSIDILPTIAELAGIDCSSHLYRGKSLVPLLRNDNPHIDNIKDEILFTFDEPLAPAGIPGFIRCIRTSGYKYAVYYTADGETVEYEMYDLCTDPYEMSNLCGPEIDPNDLWYDYHERLTKLMVKMGAVPSEFDWKMLRPRRYSWV</sequence>
<reference evidence="4 5" key="1">
    <citation type="submission" date="2024-10" db="EMBL/GenBank/DDBJ databases">
        <title>Updated reference genomes for cyclostephanoid diatoms.</title>
        <authorList>
            <person name="Roberts W.R."/>
            <person name="Alverson A.J."/>
        </authorList>
    </citation>
    <scope>NUCLEOTIDE SEQUENCE [LARGE SCALE GENOMIC DNA]</scope>
    <source>
        <strain evidence="4 5">AJA228-03</strain>
    </source>
</reference>
<keyword evidence="2" id="KW-0378">Hydrolase</keyword>
<organism evidence="4 5">
    <name type="scientific">Cyclostephanos tholiformis</name>
    <dbReference type="NCBI Taxonomy" id="382380"/>
    <lineage>
        <taxon>Eukaryota</taxon>
        <taxon>Sar</taxon>
        <taxon>Stramenopiles</taxon>
        <taxon>Ochrophyta</taxon>
        <taxon>Bacillariophyta</taxon>
        <taxon>Coscinodiscophyceae</taxon>
        <taxon>Thalassiosirophycidae</taxon>
        <taxon>Stephanodiscales</taxon>
        <taxon>Stephanodiscaceae</taxon>
        <taxon>Cyclostephanos</taxon>
    </lineage>
</organism>
<dbReference type="InterPro" id="IPR017850">
    <property type="entry name" value="Alkaline_phosphatase_core_sf"/>
</dbReference>
<feature type="domain" description="Sulfatase N-terminal" evidence="3">
    <location>
        <begin position="6"/>
        <end position="468"/>
    </location>
</feature>
<dbReference type="EMBL" id="JALLPB020000002">
    <property type="protein sequence ID" value="KAL3827596.1"/>
    <property type="molecule type" value="Genomic_DNA"/>
</dbReference>
<dbReference type="SUPFAM" id="SSF53649">
    <property type="entry name" value="Alkaline phosphatase-like"/>
    <property type="match status" value="1"/>
</dbReference>
<dbReference type="AlphaFoldDB" id="A0ABD3ST72"/>
<evidence type="ECO:0000313" key="4">
    <source>
        <dbReference type="EMBL" id="KAL3827596.1"/>
    </source>
</evidence>
<accession>A0ABD3ST72</accession>
<protein>
    <recommendedName>
        <fullName evidence="3">Sulfatase N-terminal domain-containing protein</fullName>
    </recommendedName>
</protein>